<comment type="similarity">
    <text evidence="1">Belongs to the peptidase C48 family.</text>
</comment>
<dbReference type="InterPro" id="IPR003653">
    <property type="entry name" value="Peptidase_C48_C"/>
</dbReference>
<name>A0A8T0V4C4_PANVG</name>
<dbReference type="PANTHER" id="PTHR36479">
    <property type="entry name" value="ULP_PROTEASE DOMAIN-CONTAINING PROTEIN"/>
    <property type="match status" value="1"/>
</dbReference>
<feature type="domain" description="Ubiquitin-like protease family profile" evidence="4">
    <location>
        <begin position="51"/>
        <end position="151"/>
    </location>
</feature>
<dbReference type="AlphaFoldDB" id="A0A8T0V4C4"/>
<evidence type="ECO:0000259" key="4">
    <source>
        <dbReference type="Pfam" id="PF02902"/>
    </source>
</evidence>
<proteinExistence type="inferred from homology"/>
<sequence>MKNTIVEIGIYVINGKKTRVATRRVLPLYVSVNPLHMLLQHNQSGMAAIGQVFNKETNHLYHKQMILFPVLQKLVEADEHSGHYFLIVLNLRNKRFEVLDSMRNLEDAKLADYCNRIINCIKSMWTIYYDGTNNPIEKYELVNIPVLQQKNKQPPCLAHPFF</sequence>
<gene>
    <name evidence="5" type="ORF">PVAP13_3KG492001</name>
</gene>
<comment type="caution">
    <text evidence="5">The sequence shown here is derived from an EMBL/GenBank/DDBJ whole genome shotgun (WGS) entry which is preliminary data.</text>
</comment>
<dbReference type="GO" id="GO:0008234">
    <property type="term" value="F:cysteine-type peptidase activity"/>
    <property type="evidence" value="ECO:0007669"/>
    <property type="project" value="InterPro"/>
</dbReference>
<dbReference type="GO" id="GO:0006508">
    <property type="term" value="P:proteolysis"/>
    <property type="evidence" value="ECO:0007669"/>
    <property type="project" value="UniProtKB-KW"/>
</dbReference>
<keyword evidence="2" id="KW-0645">Protease</keyword>
<evidence type="ECO:0000313" key="6">
    <source>
        <dbReference type="Proteomes" id="UP000823388"/>
    </source>
</evidence>
<organism evidence="5 6">
    <name type="scientific">Panicum virgatum</name>
    <name type="common">Blackwell switchgrass</name>
    <dbReference type="NCBI Taxonomy" id="38727"/>
    <lineage>
        <taxon>Eukaryota</taxon>
        <taxon>Viridiplantae</taxon>
        <taxon>Streptophyta</taxon>
        <taxon>Embryophyta</taxon>
        <taxon>Tracheophyta</taxon>
        <taxon>Spermatophyta</taxon>
        <taxon>Magnoliopsida</taxon>
        <taxon>Liliopsida</taxon>
        <taxon>Poales</taxon>
        <taxon>Poaceae</taxon>
        <taxon>PACMAD clade</taxon>
        <taxon>Panicoideae</taxon>
        <taxon>Panicodae</taxon>
        <taxon>Paniceae</taxon>
        <taxon>Panicinae</taxon>
        <taxon>Panicum</taxon>
        <taxon>Panicum sect. Hiantes</taxon>
    </lineage>
</organism>
<dbReference type="Proteomes" id="UP000823388">
    <property type="component" value="Chromosome 3K"/>
</dbReference>
<evidence type="ECO:0000313" key="5">
    <source>
        <dbReference type="EMBL" id="KAG2630090.1"/>
    </source>
</evidence>
<evidence type="ECO:0000256" key="3">
    <source>
        <dbReference type="ARBA" id="ARBA00022801"/>
    </source>
</evidence>
<dbReference type="SUPFAM" id="SSF54001">
    <property type="entry name" value="Cysteine proteinases"/>
    <property type="match status" value="1"/>
</dbReference>
<dbReference type="InterPro" id="IPR038765">
    <property type="entry name" value="Papain-like_cys_pep_sf"/>
</dbReference>
<evidence type="ECO:0000256" key="2">
    <source>
        <dbReference type="ARBA" id="ARBA00022670"/>
    </source>
</evidence>
<dbReference type="PANTHER" id="PTHR36479:SF10">
    <property type="entry name" value="UBIQUITIN-LIKE PROTEASE FAMILY PROFILE DOMAIN-CONTAINING PROTEIN"/>
    <property type="match status" value="1"/>
</dbReference>
<reference evidence="5" key="1">
    <citation type="submission" date="2020-05" db="EMBL/GenBank/DDBJ databases">
        <title>WGS assembly of Panicum virgatum.</title>
        <authorList>
            <person name="Lovell J.T."/>
            <person name="Jenkins J."/>
            <person name="Shu S."/>
            <person name="Juenger T.E."/>
            <person name="Schmutz J."/>
        </authorList>
    </citation>
    <scope>NUCLEOTIDE SEQUENCE</scope>
    <source>
        <strain evidence="5">AP13</strain>
    </source>
</reference>
<dbReference type="Pfam" id="PF02902">
    <property type="entry name" value="Peptidase_C48"/>
    <property type="match status" value="1"/>
</dbReference>
<keyword evidence="3" id="KW-0378">Hydrolase</keyword>
<keyword evidence="6" id="KW-1185">Reference proteome</keyword>
<accession>A0A8T0V4C4</accession>
<dbReference type="Gene3D" id="3.40.395.10">
    <property type="entry name" value="Adenoviral Proteinase, Chain A"/>
    <property type="match status" value="1"/>
</dbReference>
<evidence type="ECO:0000256" key="1">
    <source>
        <dbReference type="ARBA" id="ARBA00005234"/>
    </source>
</evidence>
<dbReference type="EMBL" id="CM029041">
    <property type="protein sequence ID" value="KAG2630090.1"/>
    <property type="molecule type" value="Genomic_DNA"/>
</dbReference>
<protein>
    <recommendedName>
        <fullName evidence="4">Ubiquitin-like protease family profile domain-containing protein</fullName>
    </recommendedName>
</protein>